<dbReference type="InterPro" id="IPR013830">
    <property type="entry name" value="SGNH_hydro"/>
</dbReference>
<feature type="domain" description="SGNH hydrolase-type esterase" evidence="1">
    <location>
        <begin position="185"/>
        <end position="378"/>
    </location>
</feature>
<gene>
    <name evidence="2" type="ORF">HHT355_0378</name>
</gene>
<dbReference type="Pfam" id="PF13472">
    <property type="entry name" value="Lipase_GDSL_2"/>
    <property type="match status" value="1"/>
</dbReference>
<sequence>MKWKMAWSYQPINHNTCIGTITNTTLRGFFKNNLNGNKLRIRFSNPYSPESLIFDHVTIGKRISGDIEGFHTVRYKGNELIKIEPGDVFTSDEIDMDIKPGEDIVLSIYIKDTANIYCVCSTWSAKSWNTKYGIGKDYTLDKSFPETDNYDIYPVLQYDVNRANHIFGISAIEVLTDDNVKTMALFGDSITHMSYYSDVLTDKIIEKYPGKITIVNRGIGGNRLLHDYTRLAEIPSGGTIFGGPGIERFERDIYRWDVPDYVVVLIGINDFTHPYFFNRNDEIITLEEYKKGLLRLIDLAHSKGSKIYIGTVIPFKKDKLEWFDEVESLRNEANEWIRKQKEADGYIDFDLAVRDADDPEKIDDTCHIGDGIHPNEEGGKRMAYAVPLELLLKED</sequence>
<keyword evidence="3" id="KW-1185">Reference proteome</keyword>
<dbReference type="RefSeq" id="WP_103201756.1">
    <property type="nucleotide sequence ID" value="NZ_CVTD020000008.1"/>
</dbReference>
<dbReference type="SUPFAM" id="SSF52266">
    <property type="entry name" value="SGNH hydrolase"/>
    <property type="match status" value="1"/>
</dbReference>
<evidence type="ECO:0000313" key="3">
    <source>
        <dbReference type="Proteomes" id="UP000236497"/>
    </source>
</evidence>
<proteinExistence type="predicted"/>
<protein>
    <recommendedName>
        <fullName evidence="1">SGNH hydrolase-type esterase domain-containing protein</fullName>
    </recommendedName>
</protein>
<dbReference type="EMBL" id="CVTD020000008">
    <property type="protein sequence ID" value="CRZ33586.1"/>
    <property type="molecule type" value="Genomic_DNA"/>
</dbReference>
<dbReference type="OrthoDB" id="1828825at2"/>
<organism evidence="2 3">
    <name type="scientific">Herbinix hemicellulosilytica</name>
    <dbReference type="NCBI Taxonomy" id="1564487"/>
    <lineage>
        <taxon>Bacteria</taxon>
        <taxon>Bacillati</taxon>
        <taxon>Bacillota</taxon>
        <taxon>Clostridia</taxon>
        <taxon>Lachnospirales</taxon>
        <taxon>Lachnospiraceae</taxon>
        <taxon>Herbinix</taxon>
    </lineage>
</organism>
<dbReference type="PANTHER" id="PTHR43784">
    <property type="entry name" value="GDSL-LIKE LIPASE/ACYLHYDROLASE, PUTATIVE (AFU_ORTHOLOGUE AFUA_2G00820)-RELATED"/>
    <property type="match status" value="1"/>
</dbReference>
<accession>A0A0H5SFJ0</accession>
<name>A0A0H5SFJ0_HERHM</name>
<dbReference type="Proteomes" id="UP000236497">
    <property type="component" value="Unassembled WGS sequence"/>
</dbReference>
<dbReference type="InterPro" id="IPR036514">
    <property type="entry name" value="SGNH_hydro_sf"/>
</dbReference>
<evidence type="ECO:0000313" key="2">
    <source>
        <dbReference type="EMBL" id="CRZ33586.1"/>
    </source>
</evidence>
<dbReference type="PANTHER" id="PTHR43784:SF2">
    <property type="entry name" value="GDSL-LIKE LIPASE_ACYLHYDROLASE, PUTATIVE (AFU_ORTHOLOGUE AFUA_2G00820)-RELATED"/>
    <property type="match status" value="1"/>
</dbReference>
<dbReference type="Gene3D" id="3.40.50.1110">
    <property type="entry name" value="SGNH hydrolase"/>
    <property type="match status" value="1"/>
</dbReference>
<dbReference type="AlphaFoldDB" id="A0A0H5SFJ0"/>
<reference evidence="2 3" key="1">
    <citation type="submission" date="2015-06" db="EMBL/GenBank/DDBJ databases">
        <authorList>
            <person name="Wibberg Daniel"/>
        </authorList>
    </citation>
    <scope>NUCLEOTIDE SEQUENCE [LARGE SCALE GENOMIC DNA]</scope>
    <source>
        <strain evidence="2 3">T3/55T</strain>
    </source>
</reference>
<evidence type="ECO:0000259" key="1">
    <source>
        <dbReference type="Pfam" id="PF13472"/>
    </source>
</evidence>
<dbReference type="InterPro" id="IPR053140">
    <property type="entry name" value="GDSL_Rv0518-like"/>
</dbReference>